<organism evidence="1 2">
    <name type="scientific">Cryobacterium cryoconiti</name>
    <dbReference type="NCBI Taxonomy" id="1259239"/>
    <lineage>
        <taxon>Bacteria</taxon>
        <taxon>Bacillati</taxon>
        <taxon>Actinomycetota</taxon>
        <taxon>Actinomycetes</taxon>
        <taxon>Micrococcales</taxon>
        <taxon>Microbacteriaceae</taxon>
        <taxon>Cryobacterium</taxon>
    </lineage>
</organism>
<reference evidence="1 2" key="1">
    <citation type="submission" date="2019-03" db="EMBL/GenBank/DDBJ databases">
        <title>Genomics of glacier-inhabiting Cryobacterium strains.</title>
        <authorList>
            <person name="Liu Q."/>
            <person name="Xin Y.-H."/>
        </authorList>
    </citation>
    <scope>NUCLEOTIDE SEQUENCE [LARGE SCALE GENOMIC DNA]</scope>
    <source>
        <strain evidence="1 2">TMT1-51</strain>
    </source>
</reference>
<dbReference type="EMBL" id="SOHA01000034">
    <property type="protein sequence ID" value="TFD28938.1"/>
    <property type="molecule type" value="Genomic_DNA"/>
</dbReference>
<comment type="caution">
    <text evidence="1">The sequence shown here is derived from an EMBL/GenBank/DDBJ whole genome shotgun (WGS) entry which is preliminary data.</text>
</comment>
<gene>
    <name evidence="1" type="ORF">E3T49_10600</name>
</gene>
<name>A0A4Y8JV20_9MICO</name>
<dbReference type="AlphaFoldDB" id="A0A4Y8JV20"/>
<accession>A0A4Y8JV20</accession>
<evidence type="ECO:0000313" key="1">
    <source>
        <dbReference type="EMBL" id="TFD28938.1"/>
    </source>
</evidence>
<keyword evidence="2" id="KW-1185">Reference proteome</keyword>
<feature type="non-terminal residue" evidence="1">
    <location>
        <position position="168"/>
    </location>
</feature>
<protein>
    <submittedName>
        <fullName evidence="1">Uncharacterized protein</fullName>
    </submittedName>
</protein>
<dbReference type="Proteomes" id="UP000297472">
    <property type="component" value="Unassembled WGS sequence"/>
</dbReference>
<sequence length="168" mass="17351">MLSYEYDESGDWLAATRDGQLVVVRSDGSADQADRLWVSLDGGVQGVLDALTSRGLFTAPSFVLVTWQGSLVDGAGVNAIVRGDVSLRLTTSTGSDELSGAGVATWREQSFASVNRFQVECGAGTDQRPSGTALPLLAGMVRARRLAVATRMAPAAAAPAVPVPATAA</sequence>
<evidence type="ECO:0000313" key="2">
    <source>
        <dbReference type="Proteomes" id="UP000297472"/>
    </source>
</evidence>
<proteinExistence type="predicted"/>